<accession>A0A2I1HJJ4</accession>
<evidence type="ECO:0000256" key="1">
    <source>
        <dbReference type="SAM" id="MobiDB-lite"/>
    </source>
</evidence>
<sequence>MSPMSPEKLNELNERKKKREKKCEEEKDREKELYSKECVAHCINFVVGEARDEVADLKIHDKFSCYLATILARDKEVIAVWLNILKDNSEIYLSKNFDWLNEDVKYIDDITKYLEVISKNTPMKSADTEKAFIGDVMTYCNTKFENRWDKLKNDIENGDNEHVKSLKDYISANLGDSETSFYISRVCYDYYKQIKAKVNSNISPKFLGHIKKVGSYYGSIKGIIACATNIQYKPLFSNIKVNRGRPVIIDEQPIYSWENIIKRFIGEDEDKYNCFMARCSKKPKVMERIRKVYTDNATKQLQLNNDNAEKCIYLHAEMNILALIIDNNIKNRVFIAVSKRCCFLCELYINFAIEQGYNIVIYGKHEKLYDRWILPHVKNSDFKYKSLMYILENLDQIIKKKIERYTRSLPADSDSGGNSPDSYDDENKQCMTDLDFGTTWTAWILKDFGLGYKGKLGRETPFLDLDLGLGYKDKLERGASSWTCFSVLDYERECQPEPRFWLRLYIKIRDAWILAWGCFPRPGFWLVFEL</sequence>
<dbReference type="AlphaFoldDB" id="A0A2I1HJJ4"/>
<evidence type="ECO:0000313" key="2">
    <source>
        <dbReference type="EMBL" id="PKY59029.1"/>
    </source>
</evidence>
<dbReference type="Proteomes" id="UP000234323">
    <property type="component" value="Unassembled WGS sequence"/>
</dbReference>
<organism evidence="2 3">
    <name type="scientific">Rhizophagus irregularis</name>
    <dbReference type="NCBI Taxonomy" id="588596"/>
    <lineage>
        <taxon>Eukaryota</taxon>
        <taxon>Fungi</taxon>
        <taxon>Fungi incertae sedis</taxon>
        <taxon>Mucoromycota</taxon>
        <taxon>Glomeromycotina</taxon>
        <taxon>Glomeromycetes</taxon>
        <taxon>Glomerales</taxon>
        <taxon>Glomeraceae</taxon>
        <taxon>Rhizophagus</taxon>
    </lineage>
</organism>
<proteinExistence type="predicted"/>
<keyword evidence="3" id="KW-1185">Reference proteome</keyword>
<dbReference type="VEuPathDB" id="FungiDB:RhiirA1_464111"/>
<gene>
    <name evidence="2" type="ORF">RhiirA4_550251</name>
</gene>
<protein>
    <submittedName>
        <fullName evidence="2">Uncharacterized protein</fullName>
    </submittedName>
</protein>
<comment type="caution">
    <text evidence="2">The sequence shown here is derived from an EMBL/GenBank/DDBJ whole genome shotgun (WGS) entry which is preliminary data.</text>
</comment>
<dbReference type="InterPro" id="IPR027796">
    <property type="entry name" value="OTT_1508_deam-like"/>
</dbReference>
<name>A0A2I1HJJ4_9GLOM</name>
<dbReference type="Pfam" id="PF14441">
    <property type="entry name" value="OTT_1508_deam"/>
    <property type="match status" value="1"/>
</dbReference>
<dbReference type="VEuPathDB" id="FungiDB:RhiirFUN_009594"/>
<feature type="region of interest" description="Disordered" evidence="1">
    <location>
        <begin position="1"/>
        <end position="26"/>
    </location>
</feature>
<reference evidence="2 3" key="1">
    <citation type="submission" date="2015-10" db="EMBL/GenBank/DDBJ databases">
        <title>Genome analyses suggest a sexual origin of heterokaryosis in a supposedly ancient asexual fungus.</title>
        <authorList>
            <person name="Ropars J."/>
            <person name="Sedzielewska K."/>
            <person name="Noel J."/>
            <person name="Charron P."/>
            <person name="Farinelli L."/>
            <person name="Marton T."/>
            <person name="Kruger M."/>
            <person name="Pelin A."/>
            <person name="Brachmann A."/>
            <person name="Corradi N."/>
        </authorList>
    </citation>
    <scope>NUCLEOTIDE SEQUENCE [LARGE SCALE GENOMIC DNA]</scope>
    <source>
        <strain evidence="2 3">A4</strain>
    </source>
</reference>
<dbReference type="EMBL" id="LLXI01003327">
    <property type="protein sequence ID" value="PKY59029.1"/>
    <property type="molecule type" value="Genomic_DNA"/>
</dbReference>
<evidence type="ECO:0000313" key="3">
    <source>
        <dbReference type="Proteomes" id="UP000234323"/>
    </source>
</evidence>